<dbReference type="Proteomes" id="UP000006201">
    <property type="component" value="Unassembled WGS sequence"/>
</dbReference>
<dbReference type="GO" id="GO:0016747">
    <property type="term" value="F:acyltransferase activity, transferring groups other than amino-acyl groups"/>
    <property type="evidence" value="ECO:0007669"/>
    <property type="project" value="InterPro"/>
</dbReference>
<dbReference type="SUPFAM" id="SSF55729">
    <property type="entry name" value="Acyl-CoA N-acyltransferases (Nat)"/>
    <property type="match status" value="1"/>
</dbReference>
<sequence length="164" mass="18974">MIKKQDNQKTQAEVTMKIELRKAIPADSAFLLELRGQTMGPHIAAMGLPTSKEDYLERVNYRFDDAKIIMVDNHPAGLFKTCFLADKNQWFLVQIQVHPDFQNRRIGYTLVNQLLEQAAHDHADVYLTVFKSNPAQHLYLRLGFKQVGETEHEYEMLWTPKSAL</sequence>
<dbReference type="STRING" id="87626.PTD2_00886"/>
<dbReference type="AlphaFoldDB" id="A4C3E8"/>
<keyword evidence="3" id="KW-1185">Reference proteome</keyword>
<evidence type="ECO:0000313" key="2">
    <source>
        <dbReference type="EMBL" id="EAR30080.1"/>
    </source>
</evidence>
<dbReference type="eggNOG" id="COG0456">
    <property type="taxonomic scope" value="Bacteria"/>
</dbReference>
<dbReference type="RefSeq" id="WP_009836381.1">
    <property type="nucleotide sequence ID" value="NZ_AAOH01000001.1"/>
</dbReference>
<gene>
    <name evidence="2" type="ORF">PTD2_00886</name>
</gene>
<accession>A4C3E8</accession>
<protein>
    <submittedName>
        <fullName evidence="2">GCN5-related N-acetyltransferase</fullName>
    </submittedName>
</protein>
<dbReference type="HOGENOM" id="CLU_013985_22_1_6"/>
<proteinExistence type="predicted"/>
<keyword evidence="2" id="KW-0808">Transferase</keyword>
<evidence type="ECO:0000259" key="1">
    <source>
        <dbReference type="PROSITE" id="PS51186"/>
    </source>
</evidence>
<dbReference type="CDD" id="cd04301">
    <property type="entry name" value="NAT_SF"/>
    <property type="match status" value="1"/>
</dbReference>
<comment type="caution">
    <text evidence="2">The sequence shown here is derived from an EMBL/GenBank/DDBJ whole genome shotgun (WGS) entry which is preliminary data.</text>
</comment>
<dbReference type="EMBL" id="AAOH01000001">
    <property type="protein sequence ID" value="EAR30080.1"/>
    <property type="molecule type" value="Genomic_DNA"/>
</dbReference>
<evidence type="ECO:0000313" key="3">
    <source>
        <dbReference type="Proteomes" id="UP000006201"/>
    </source>
</evidence>
<reference evidence="2 3" key="1">
    <citation type="submission" date="2006-02" db="EMBL/GenBank/DDBJ databases">
        <authorList>
            <person name="Moran M.A."/>
            <person name="Kjelleberg S."/>
            <person name="Egan S."/>
            <person name="Saunders N."/>
            <person name="Thomas T."/>
            <person name="Ferriera S."/>
            <person name="Johnson J."/>
            <person name="Kravitz S."/>
            <person name="Halpern A."/>
            <person name="Remington K."/>
            <person name="Beeson K."/>
            <person name="Tran B."/>
            <person name="Rogers Y.-H."/>
            <person name="Friedman R."/>
            <person name="Venter J.C."/>
        </authorList>
    </citation>
    <scope>NUCLEOTIDE SEQUENCE [LARGE SCALE GENOMIC DNA]</scope>
    <source>
        <strain evidence="2 3">D2</strain>
    </source>
</reference>
<organism evidence="2 3">
    <name type="scientific">Pseudoalteromonas tunicata D2</name>
    <dbReference type="NCBI Taxonomy" id="87626"/>
    <lineage>
        <taxon>Bacteria</taxon>
        <taxon>Pseudomonadati</taxon>
        <taxon>Pseudomonadota</taxon>
        <taxon>Gammaproteobacteria</taxon>
        <taxon>Alteromonadales</taxon>
        <taxon>Pseudoalteromonadaceae</taxon>
        <taxon>Pseudoalteromonas</taxon>
    </lineage>
</organism>
<dbReference type="PROSITE" id="PS51186">
    <property type="entry name" value="GNAT"/>
    <property type="match status" value="1"/>
</dbReference>
<dbReference type="Pfam" id="PF00583">
    <property type="entry name" value="Acetyltransf_1"/>
    <property type="match status" value="1"/>
</dbReference>
<name>A4C3E8_9GAMM</name>
<dbReference type="InterPro" id="IPR016181">
    <property type="entry name" value="Acyl_CoA_acyltransferase"/>
</dbReference>
<dbReference type="InterPro" id="IPR000182">
    <property type="entry name" value="GNAT_dom"/>
</dbReference>
<dbReference type="Gene3D" id="3.40.630.30">
    <property type="match status" value="1"/>
</dbReference>
<feature type="domain" description="N-acetyltransferase" evidence="1">
    <location>
        <begin position="18"/>
        <end position="164"/>
    </location>
</feature>